<name>A0A0C1ZIU9_9BACT</name>
<accession>A0A0C1ZIU9</accession>
<dbReference type="AlphaFoldDB" id="A0A0C1ZIU9"/>
<proteinExistence type="predicted"/>
<organism evidence="1 2">
    <name type="scientific">Enhygromyxa salina</name>
    <dbReference type="NCBI Taxonomy" id="215803"/>
    <lineage>
        <taxon>Bacteria</taxon>
        <taxon>Pseudomonadati</taxon>
        <taxon>Myxococcota</taxon>
        <taxon>Polyangia</taxon>
        <taxon>Nannocystales</taxon>
        <taxon>Nannocystaceae</taxon>
        <taxon>Enhygromyxa</taxon>
    </lineage>
</organism>
<protein>
    <submittedName>
        <fullName evidence="1">Uncharacterized protein</fullName>
    </submittedName>
</protein>
<evidence type="ECO:0000313" key="1">
    <source>
        <dbReference type="EMBL" id="KIG17459.1"/>
    </source>
</evidence>
<dbReference type="Proteomes" id="UP000031599">
    <property type="component" value="Unassembled WGS sequence"/>
</dbReference>
<evidence type="ECO:0000313" key="2">
    <source>
        <dbReference type="Proteomes" id="UP000031599"/>
    </source>
</evidence>
<comment type="caution">
    <text evidence="1">The sequence shown here is derived from an EMBL/GenBank/DDBJ whole genome shotgun (WGS) entry which is preliminary data.</text>
</comment>
<sequence length="55" mass="6303">MFADCDLGRWSLNDGTAARRKSAGRLILAHAAWGWLDHYSETELERRVLRVFVQG</sequence>
<reference evidence="1 2" key="1">
    <citation type="submission" date="2014-12" db="EMBL/GenBank/DDBJ databases">
        <title>Genome assembly of Enhygromyxa salina DSM 15201.</title>
        <authorList>
            <person name="Sharma G."/>
            <person name="Subramanian S."/>
        </authorList>
    </citation>
    <scope>NUCLEOTIDE SEQUENCE [LARGE SCALE GENOMIC DNA]</scope>
    <source>
        <strain evidence="1 2">DSM 15201</strain>
    </source>
</reference>
<dbReference type="EMBL" id="JMCC02000023">
    <property type="protein sequence ID" value="KIG17459.1"/>
    <property type="molecule type" value="Genomic_DNA"/>
</dbReference>
<gene>
    <name evidence="1" type="ORF">DB30_03160</name>
</gene>